<keyword evidence="1" id="KW-0175">Coiled coil</keyword>
<reference evidence="3 4" key="1">
    <citation type="submission" date="2018-06" db="EMBL/GenBank/DDBJ databases">
        <title>Genomic Encyclopedia of Type Strains, Phase III (KMG-III): the genomes of soil and plant-associated and newly described type strains.</title>
        <authorList>
            <person name="Whitman W."/>
        </authorList>
    </citation>
    <scope>NUCLEOTIDE SEQUENCE [LARGE SCALE GENOMIC DNA]</scope>
    <source>
        <strain evidence="3 4">CECT 9025</strain>
    </source>
</reference>
<feature type="signal peptide" evidence="1">
    <location>
        <begin position="1"/>
        <end position="24"/>
    </location>
</feature>
<sequence length="293" mass="29318" precursor="true">MRGGVRRAALGGTLLCALGFGAAAQEGVTPGMLTGETAQAGGDATLADIRQDLAALNAEVQSLNAELQTSGTGAASIGGSTGLDRLNAMNAQLADLTAQTEALEFRINRVVSDGTNRIGDLEFRLCELEPGCDIGQLGDTPSLGGTTGAAPAPAPAPAPQTGGPELAVSEQADFERASEALAQGDFQGAADQFAAFVETYPGGALSGEALLRRGDALTELGDRSGAARAYLDAFSGDPASDIAAEALLKLGTALVALGQTQDACVTLGEVETRFPGAPEVAQAQAARASAGCQ</sequence>
<feature type="region of interest" description="Disordered" evidence="2">
    <location>
        <begin position="137"/>
        <end position="167"/>
    </location>
</feature>
<dbReference type="NCBIfam" id="TIGR02795">
    <property type="entry name" value="tol_pal_ybgF"/>
    <property type="match status" value="1"/>
</dbReference>
<dbReference type="AlphaFoldDB" id="A0A318SPT0"/>
<evidence type="ECO:0000313" key="4">
    <source>
        <dbReference type="Proteomes" id="UP000248311"/>
    </source>
</evidence>
<dbReference type="InterPro" id="IPR011990">
    <property type="entry name" value="TPR-like_helical_dom_sf"/>
</dbReference>
<keyword evidence="1" id="KW-0732">Signal</keyword>
<accession>A0A318SPT0</accession>
<comment type="function">
    <text evidence="1">Mediates coordination of peptidoglycan synthesis and outer membrane constriction during cell division.</text>
</comment>
<keyword evidence="4" id="KW-1185">Reference proteome</keyword>
<dbReference type="SUPFAM" id="SSF48452">
    <property type="entry name" value="TPR-like"/>
    <property type="match status" value="1"/>
</dbReference>
<dbReference type="Gene3D" id="1.25.40.10">
    <property type="entry name" value="Tetratricopeptide repeat domain"/>
    <property type="match status" value="1"/>
</dbReference>
<evidence type="ECO:0000256" key="2">
    <source>
        <dbReference type="SAM" id="MobiDB-lite"/>
    </source>
</evidence>
<comment type="similarity">
    <text evidence="1">Belongs to the CpoB family.</text>
</comment>
<keyword evidence="1" id="KW-0131">Cell cycle</keyword>
<dbReference type="InterPro" id="IPR014162">
    <property type="entry name" value="CpoB_C"/>
</dbReference>
<dbReference type="Proteomes" id="UP000248311">
    <property type="component" value="Unassembled WGS sequence"/>
</dbReference>
<dbReference type="GO" id="GO:0030288">
    <property type="term" value="C:outer membrane-bounded periplasmic space"/>
    <property type="evidence" value="ECO:0007669"/>
    <property type="project" value="UniProtKB-UniRule"/>
</dbReference>
<gene>
    <name evidence="1" type="primary">cpoB</name>
    <name evidence="3" type="ORF">DFP88_103242</name>
</gene>
<proteinExistence type="inferred from homology"/>
<evidence type="ECO:0000313" key="3">
    <source>
        <dbReference type="EMBL" id="PYE83881.1"/>
    </source>
</evidence>
<dbReference type="RefSeq" id="WP_342767715.1">
    <property type="nucleotide sequence ID" value="NZ_QJTE01000003.1"/>
</dbReference>
<dbReference type="EMBL" id="QJTE01000003">
    <property type="protein sequence ID" value="PYE83881.1"/>
    <property type="molecule type" value="Genomic_DNA"/>
</dbReference>
<dbReference type="GO" id="GO:0043093">
    <property type="term" value="P:FtsZ-dependent cytokinesis"/>
    <property type="evidence" value="ECO:0007669"/>
    <property type="project" value="UniProtKB-UniRule"/>
</dbReference>
<evidence type="ECO:0000256" key="1">
    <source>
        <dbReference type="HAMAP-Rule" id="MF_02066"/>
    </source>
</evidence>
<dbReference type="HAMAP" id="MF_02066">
    <property type="entry name" value="CpoB"/>
    <property type="match status" value="1"/>
</dbReference>
<organism evidence="3 4">
    <name type="scientific">Pseudoroseicyclus aestuarii</name>
    <dbReference type="NCBI Taxonomy" id="1795041"/>
    <lineage>
        <taxon>Bacteria</taxon>
        <taxon>Pseudomonadati</taxon>
        <taxon>Pseudomonadota</taxon>
        <taxon>Alphaproteobacteria</taxon>
        <taxon>Rhodobacterales</taxon>
        <taxon>Paracoccaceae</taxon>
        <taxon>Pseudoroseicyclus</taxon>
    </lineage>
</organism>
<dbReference type="InterPro" id="IPR034706">
    <property type="entry name" value="CpoB"/>
</dbReference>
<feature type="coiled-coil region" evidence="1">
    <location>
        <begin position="46"/>
        <end position="106"/>
    </location>
</feature>
<name>A0A318SPT0_9RHOB</name>
<comment type="subcellular location">
    <subcellularLocation>
        <location evidence="1">Periplasm</location>
    </subcellularLocation>
</comment>
<dbReference type="Pfam" id="PF13174">
    <property type="entry name" value="TPR_6"/>
    <property type="match status" value="1"/>
</dbReference>
<feature type="chain" id="PRO_5016473091" description="Cell division coordinator CpoB" evidence="1">
    <location>
        <begin position="25"/>
        <end position="293"/>
    </location>
</feature>
<protein>
    <recommendedName>
        <fullName evidence="1">Cell division coordinator CpoB</fullName>
    </recommendedName>
</protein>
<comment type="caution">
    <text evidence="3">The sequence shown here is derived from an EMBL/GenBank/DDBJ whole genome shotgun (WGS) entry which is preliminary data.</text>
</comment>
<keyword evidence="1" id="KW-0132">Cell division</keyword>
<keyword evidence="1" id="KW-0574">Periplasm</keyword>
<dbReference type="InterPro" id="IPR019734">
    <property type="entry name" value="TPR_rpt"/>
</dbReference>